<evidence type="ECO:0000313" key="2">
    <source>
        <dbReference type="EMBL" id="CEM41395.1"/>
    </source>
</evidence>
<dbReference type="AlphaFoldDB" id="A0A0G4HBH9"/>
<feature type="region of interest" description="Disordered" evidence="1">
    <location>
        <begin position="266"/>
        <end position="290"/>
    </location>
</feature>
<proteinExistence type="predicted"/>
<dbReference type="VEuPathDB" id="CryptoDB:Cvel_6230"/>
<dbReference type="EMBL" id="CDMZ01002224">
    <property type="protein sequence ID" value="CEM41395.1"/>
    <property type="molecule type" value="Genomic_DNA"/>
</dbReference>
<sequence length="375" mass="41420">MSGSTSPPLRTIDLAILKKNISKPNGGTPSSSSKTKGAPLKKKGSGGSAGSSSLVLPEGATSQASPSGFEDTTLVTSPERRSSFRIDDKPTLHRMRTAGLPGGYCEVDDIRAWKRIVDLDGYCRSMGKHGPYIEALRTVDMEEFRGDPERRGVRTSEWSSVPLTGRYYDYESQGTLGRRTVAQSFSPTKRKGFCTGTYSMSSKMTDPLNTIRELGALSQSTKTPKRCITGDPSGQYQKVNDRTYRLPSELATGINARTREMWRQREKKQREANPPFVPKKRAGVLSHESHETTNLLATRYMAEEFRPKASAALTFRSFVPPEGIQKSTHDSRNAPKFKAACEQIKINHATTGADNKILKHRGMQSDPVFYTKMGV</sequence>
<name>A0A0G4HBH9_9ALVE</name>
<reference evidence="2" key="1">
    <citation type="submission" date="2014-11" db="EMBL/GenBank/DDBJ databases">
        <authorList>
            <person name="Otto D Thomas"/>
            <person name="Naeem Raeece"/>
        </authorList>
    </citation>
    <scope>NUCLEOTIDE SEQUENCE</scope>
</reference>
<feature type="compositionally biased region" description="Low complexity" evidence="1">
    <location>
        <begin position="22"/>
        <end position="38"/>
    </location>
</feature>
<gene>
    <name evidence="2" type="ORF">Cvel_6230</name>
</gene>
<organism evidence="2">
    <name type="scientific">Chromera velia CCMP2878</name>
    <dbReference type="NCBI Taxonomy" id="1169474"/>
    <lineage>
        <taxon>Eukaryota</taxon>
        <taxon>Sar</taxon>
        <taxon>Alveolata</taxon>
        <taxon>Colpodellida</taxon>
        <taxon>Chromeraceae</taxon>
        <taxon>Chromera</taxon>
    </lineage>
</organism>
<feature type="region of interest" description="Disordered" evidence="1">
    <location>
        <begin position="1"/>
        <end position="86"/>
    </location>
</feature>
<evidence type="ECO:0000256" key="1">
    <source>
        <dbReference type="SAM" id="MobiDB-lite"/>
    </source>
</evidence>
<protein>
    <submittedName>
        <fullName evidence="2">Uncharacterized protein</fullName>
    </submittedName>
</protein>
<accession>A0A0G4HBH9</accession>